<name>A0A366HFB7_9BACT</name>
<comment type="caution">
    <text evidence="1">The sequence shown here is derived from an EMBL/GenBank/DDBJ whole genome shotgun (WGS) entry which is preliminary data.</text>
</comment>
<evidence type="ECO:0000313" key="2">
    <source>
        <dbReference type="Proteomes" id="UP000253426"/>
    </source>
</evidence>
<dbReference type="EMBL" id="QNRR01000007">
    <property type="protein sequence ID" value="RBP41254.1"/>
    <property type="molecule type" value="Genomic_DNA"/>
</dbReference>
<organism evidence="1 2">
    <name type="scientific">Roseimicrobium gellanilyticum</name>
    <dbReference type="NCBI Taxonomy" id="748857"/>
    <lineage>
        <taxon>Bacteria</taxon>
        <taxon>Pseudomonadati</taxon>
        <taxon>Verrucomicrobiota</taxon>
        <taxon>Verrucomicrobiia</taxon>
        <taxon>Verrucomicrobiales</taxon>
        <taxon>Verrucomicrobiaceae</taxon>
        <taxon>Roseimicrobium</taxon>
    </lineage>
</organism>
<protein>
    <submittedName>
        <fullName evidence="1">Uncharacterized protein</fullName>
    </submittedName>
</protein>
<gene>
    <name evidence="1" type="ORF">DES53_10785</name>
</gene>
<accession>A0A366HFB7</accession>
<proteinExistence type="predicted"/>
<dbReference type="Proteomes" id="UP000253426">
    <property type="component" value="Unassembled WGS sequence"/>
</dbReference>
<dbReference type="AlphaFoldDB" id="A0A366HFB7"/>
<sequence>MMHYAVTTLANYLRSIAAGSVQDEHTLVLLLREAWPRLSGSSAGGMHAEKLHRIEKVQWNPPVLSFQIERHGGTTLGSTRAEMQHWEVNVEQGTANQVRRTHRQIHSMAKRWSPAALAVELAEAIRQGKDHQKLLWRKKGTVALSGDAVPDGFKQTVAGRKKKLKEAIAQILGSDWPERVWRTPA</sequence>
<reference evidence="1 2" key="1">
    <citation type="submission" date="2018-06" db="EMBL/GenBank/DDBJ databases">
        <title>Genomic Encyclopedia of Type Strains, Phase IV (KMG-IV): sequencing the most valuable type-strain genomes for metagenomic binning, comparative biology and taxonomic classification.</title>
        <authorList>
            <person name="Goeker M."/>
        </authorList>
    </citation>
    <scope>NUCLEOTIDE SEQUENCE [LARGE SCALE GENOMIC DNA]</scope>
    <source>
        <strain evidence="1 2">DSM 25532</strain>
    </source>
</reference>
<keyword evidence="2" id="KW-1185">Reference proteome</keyword>
<evidence type="ECO:0000313" key="1">
    <source>
        <dbReference type="EMBL" id="RBP41254.1"/>
    </source>
</evidence>